<evidence type="ECO:0000313" key="3">
    <source>
        <dbReference type="Proteomes" id="UP000051562"/>
    </source>
</evidence>
<proteinExistence type="predicted"/>
<dbReference type="EMBL" id="LMAR01000001">
    <property type="protein sequence ID" value="KQK32366.1"/>
    <property type="molecule type" value="Genomic_DNA"/>
</dbReference>
<evidence type="ECO:0000313" key="2">
    <source>
        <dbReference type="EMBL" id="KQK32366.1"/>
    </source>
</evidence>
<keyword evidence="3" id="KW-1185">Reference proteome</keyword>
<reference evidence="2 3" key="1">
    <citation type="submission" date="2015-10" db="EMBL/GenBank/DDBJ databases">
        <title>Draft genome of Bosea thiooxidans.</title>
        <authorList>
            <person name="Wang X."/>
        </authorList>
    </citation>
    <scope>NUCLEOTIDE SEQUENCE [LARGE SCALE GENOMIC DNA]</scope>
    <source>
        <strain evidence="2 3">CGMCC 9174</strain>
    </source>
</reference>
<accession>A0A0Q3PRC0</accession>
<dbReference type="InterPro" id="IPR058575">
    <property type="entry name" value="NTP_transf_8_dom"/>
</dbReference>
<evidence type="ECO:0000259" key="1">
    <source>
        <dbReference type="Pfam" id="PF12281"/>
    </source>
</evidence>
<dbReference type="Proteomes" id="UP000051562">
    <property type="component" value="Unassembled WGS sequence"/>
</dbReference>
<name>A0A0Q3PRC0_9HYPH</name>
<dbReference type="RefSeq" id="WP_055726311.1">
    <property type="nucleotide sequence ID" value="NZ_LMAR01000001.1"/>
</dbReference>
<organism evidence="2 3">
    <name type="scientific">Bosea thiooxidans</name>
    <dbReference type="NCBI Taxonomy" id="53254"/>
    <lineage>
        <taxon>Bacteria</taxon>
        <taxon>Pseudomonadati</taxon>
        <taxon>Pseudomonadota</taxon>
        <taxon>Alphaproteobacteria</taxon>
        <taxon>Hyphomicrobiales</taxon>
        <taxon>Boseaceae</taxon>
        <taxon>Bosea</taxon>
    </lineage>
</organism>
<gene>
    <name evidence="2" type="ORF">ARD30_00870</name>
</gene>
<feature type="domain" description="Nucleotidyltransferase-like" evidence="1">
    <location>
        <begin position="116"/>
        <end position="282"/>
    </location>
</feature>
<sequence>MHFIPFSAEQSRVLDDVMTVDRLHRSLLQREEGLGGGFQWKNVGGQDYLTRFWTDPTTKKKQARSRGRRSPATEAEYGDFYAARESVAAERRSLGPRMADVSRAARAFRLALVTQPVADVFRAFDRAGLWQACMLLGGCATHAHAVEARVRVEAELADIDLLVPDGLVSDVLPSIGGALRAARPDEAWHADGTALVGSSGLRIHVHDASEVLEAFIATLPELDAIRAVSSALEGAPRAGFVVGRDGLAAPVATLDPTAHAVLKSAQAVSLGSKHARDAALVAVELARLIERSTALAPATTLAGLDFDNHDRIRPLGRARS</sequence>
<dbReference type="Pfam" id="PF12281">
    <property type="entry name" value="NTP_transf_8"/>
    <property type="match status" value="1"/>
</dbReference>
<dbReference type="AlphaFoldDB" id="A0A0Q3PRC0"/>
<protein>
    <recommendedName>
        <fullName evidence="1">Nucleotidyltransferase-like domain-containing protein</fullName>
    </recommendedName>
</protein>
<comment type="caution">
    <text evidence="2">The sequence shown here is derived from an EMBL/GenBank/DDBJ whole genome shotgun (WGS) entry which is preliminary data.</text>
</comment>